<feature type="domain" description="Sulfatase-modifying factor enzyme-like" evidence="1">
    <location>
        <begin position="50"/>
        <end position="189"/>
    </location>
</feature>
<evidence type="ECO:0000313" key="2">
    <source>
        <dbReference type="EMBL" id="GIL29058.1"/>
    </source>
</evidence>
<organism evidence="2 3">
    <name type="scientific">Actinocatenispora comari</name>
    <dbReference type="NCBI Taxonomy" id="2807577"/>
    <lineage>
        <taxon>Bacteria</taxon>
        <taxon>Bacillati</taxon>
        <taxon>Actinomycetota</taxon>
        <taxon>Actinomycetes</taxon>
        <taxon>Micromonosporales</taxon>
        <taxon>Micromonosporaceae</taxon>
        <taxon>Actinocatenispora</taxon>
    </lineage>
</organism>
<dbReference type="InterPro" id="IPR051043">
    <property type="entry name" value="Sulfatase_Mod_Factor_Kinase"/>
</dbReference>
<dbReference type="AlphaFoldDB" id="A0A8J4AI34"/>
<dbReference type="InterPro" id="IPR042095">
    <property type="entry name" value="SUMF_sf"/>
</dbReference>
<proteinExistence type="predicted"/>
<dbReference type="SUPFAM" id="SSF56436">
    <property type="entry name" value="C-type lectin-like"/>
    <property type="match status" value="1"/>
</dbReference>
<dbReference type="PANTHER" id="PTHR23150">
    <property type="entry name" value="SULFATASE MODIFYING FACTOR 1, 2"/>
    <property type="match status" value="1"/>
</dbReference>
<reference evidence="3" key="1">
    <citation type="journal article" date="2021" name="Int. J. Syst. Evol. Microbiol.">
        <title>Actinocatenispora comari sp. nov., an endophytic actinomycete isolated from aerial parts of Comarum salesowianum.</title>
        <authorList>
            <person name="Oyunbileg N."/>
            <person name="Iizaka Y."/>
            <person name="Hamada M."/>
            <person name="Davaapurev B.O."/>
            <person name="Fukumoto A."/>
            <person name="Tsetseg B."/>
            <person name="Kato F."/>
            <person name="Tamura T."/>
            <person name="Batkhuu J."/>
            <person name="Anzai Y."/>
        </authorList>
    </citation>
    <scope>NUCLEOTIDE SEQUENCE [LARGE SCALE GENOMIC DNA]</scope>
    <source>
        <strain evidence="3">NUM-2625</strain>
    </source>
</reference>
<dbReference type="InterPro" id="IPR016187">
    <property type="entry name" value="CTDL_fold"/>
</dbReference>
<dbReference type="Pfam" id="PF03781">
    <property type="entry name" value="FGE-sulfatase"/>
    <property type="match status" value="1"/>
</dbReference>
<gene>
    <name evidence="2" type="ORF">NUM_43120</name>
</gene>
<dbReference type="Proteomes" id="UP000614996">
    <property type="component" value="Unassembled WGS sequence"/>
</dbReference>
<sequence>MVNPTGEPLRWIPVAGGTCLYGDAQRTRPIRDLLVSATVLTYGQLGWSSSDPDLPITGADHAEADRLAVALGGRLPTSAEWEWIASGPARRLYPWGNQPWAPPLAQLSGAGCAPDRPGRVGAHPAGATPEGVHDLAGLVWEWTSSTMLGGGRMLRGGSYASKPLYAQCTFLNGAPAELSSPGIGIRVVKTA</sequence>
<dbReference type="InterPro" id="IPR005532">
    <property type="entry name" value="SUMF_dom"/>
</dbReference>
<dbReference type="EMBL" id="BOPO01000084">
    <property type="protein sequence ID" value="GIL29058.1"/>
    <property type="molecule type" value="Genomic_DNA"/>
</dbReference>
<accession>A0A8J4AI34</accession>
<dbReference type="Gene3D" id="3.90.1580.10">
    <property type="entry name" value="paralog of FGE (formylglycine-generating enzyme)"/>
    <property type="match status" value="1"/>
</dbReference>
<protein>
    <recommendedName>
        <fullName evidence="1">Sulfatase-modifying factor enzyme-like domain-containing protein</fullName>
    </recommendedName>
</protein>
<evidence type="ECO:0000259" key="1">
    <source>
        <dbReference type="Pfam" id="PF03781"/>
    </source>
</evidence>
<name>A0A8J4AI34_9ACTN</name>
<evidence type="ECO:0000313" key="3">
    <source>
        <dbReference type="Proteomes" id="UP000614996"/>
    </source>
</evidence>
<keyword evidence="3" id="KW-1185">Reference proteome</keyword>
<comment type="caution">
    <text evidence="2">The sequence shown here is derived from an EMBL/GenBank/DDBJ whole genome shotgun (WGS) entry which is preliminary data.</text>
</comment>